<dbReference type="PANTHER" id="PTHR15749">
    <property type="entry name" value="FANCONI-ASSOCIATED NUCLEASE 1"/>
    <property type="match status" value="1"/>
</dbReference>
<evidence type="ECO:0000256" key="4">
    <source>
        <dbReference type="ARBA" id="ARBA00005533"/>
    </source>
</evidence>
<dbReference type="EC" id="3.1.4.1" evidence="5"/>
<feature type="domain" description="VRR-NUC" evidence="11">
    <location>
        <begin position="395"/>
        <end position="509"/>
    </location>
</feature>
<evidence type="ECO:0000256" key="7">
    <source>
        <dbReference type="ARBA" id="ARBA00022723"/>
    </source>
</evidence>
<evidence type="ECO:0000256" key="3">
    <source>
        <dbReference type="ARBA" id="ARBA00001946"/>
    </source>
</evidence>
<comment type="catalytic activity">
    <reaction evidence="1">
        <text>Hydrolytically removes 5'-nucleotides successively from the 3'-hydroxy termini of 3'-hydroxy-terminated oligonucleotides.</text>
        <dbReference type="EC" id="3.1.4.1"/>
    </reaction>
</comment>
<keyword evidence="7" id="KW-0479">Metal-binding</keyword>
<dbReference type="Proteomes" id="UP000598488">
    <property type="component" value="Unassembled WGS sequence"/>
</dbReference>
<keyword evidence="10" id="KW-0464">Manganese</keyword>
<proteinExistence type="inferred from homology"/>
<evidence type="ECO:0000256" key="1">
    <source>
        <dbReference type="ARBA" id="ARBA00000983"/>
    </source>
</evidence>
<evidence type="ECO:0000256" key="10">
    <source>
        <dbReference type="ARBA" id="ARBA00023211"/>
    </source>
</evidence>
<evidence type="ECO:0000313" key="12">
    <source>
        <dbReference type="EMBL" id="MBJ7550015.1"/>
    </source>
</evidence>
<accession>A0ABS0Z8P0</accession>
<dbReference type="PANTHER" id="PTHR15749:SF4">
    <property type="entry name" value="FANCONI-ASSOCIATED NUCLEASE 1"/>
    <property type="match status" value="1"/>
</dbReference>
<keyword evidence="6" id="KW-0540">Nuclease</keyword>
<protein>
    <recommendedName>
        <fullName evidence="5">phosphodiesterase I</fullName>
        <ecNumber evidence="5">3.1.4.1</ecNumber>
    </recommendedName>
</protein>
<dbReference type="Gene3D" id="3.40.1350.10">
    <property type="match status" value="1"/>
</dbReference>
<keyword evidence="8" id="KW-0378">Hydrolase</keyword>
<comment type="cofactor">
    <cofactor evidence="3">
        <name>Mg(2+)</name>
        <dbReference type="ChEBI" id="CHEBI:18420"/>
    </cofactor>
</comment>
<evidence type="ECO:0000256" key="6">
    <source>
        <dbReference type="ARBA" id="ARBA00022722"/>
    </source>
</evidence>
<name>A0ABS0Z8P0_9GAMM</name>
<sequence>MQAIISLPKEAKALLVRLNMRKGELFCLSDLNYTEIRALETATTLLSEAKLIEIDPHVSFDEATNKLNKDFLWAYCQTRLTNAPKKNTRKAELVVLLKQLTQSDRLQRFSDWGDNRTWLKLTDRSFFKRIQLMFFGNLHQDWSEFIITELGLIHYEAISYSATLRAFKSREDITNYLQLDSVLDQLELTSTESTLTLDDSLLSTNPSRWLEAKRKNVCFRAAQTLEKRGQFTQAMKAYKSIGSNEANIRLLRIMEKQCHPKNTIALAEDLLNVTVHGETRTLIYRILKRQYKKVGGATLSLPSIIHITEKEITFSNAPQSVEKAVATFLTETNSPVYYIENRLIPALWGLLYWEAIYAPIKGAFFHPFQAAPADLYSQDFLAVRKHYVDSLESSLNEDTYKQVILENYHAKHGLRCPFVYWPVLSVEMIEQALDSISKEQIKGIFKYLEQDLRQHKKGLPDLIQFNLVTNTTAFIEVKAPNDRLQIQQQLWLEQLIKLGFDCCVAKVRWLS</sequence>
<evidence type="ECO:0000313" key="13">
    <source>
        <dbReference type="Proteomes" id="UP000598488"/>
    </source>
</evidence>
<evidence type="ECO:0000256" key="2">
    <source>
        <dbReference type="ARBA" id="ARBA00001936"/>
    </source>
</evidence>
<gene>
    <name evidence="12" type="ORF">JHD44_04945</name>
</gene>
<evidence type="ECO:0000259" key="11">
    <source>
        <dbReference type="SMART" id="SM00990"/>
    </source>
</evidence>
<comment type="cofactor">
    <cofactor evidence="2">
        <name>Mn(2+)</name>
        <dbReference type="ChEBI" id="CHEBI:29035"/>
    </cofactor>
</comment>
<comment type="caution">
    <text evidence="12">The sequence shown here is derived from an EMBL/GenBank/DDBJ whole genome shotgun (WGS) entry which is preliminary data.</text>
</comment>
<evidence type="ECO:0000256" key="5">
    <source>
        <dbReference type="ARBA" id="ARBA00012029"/>
    </source>
</evidence>
<dbReference type="Pfam" id="PF08774">
    <property type="entry name" value="VRR_NUC"/>
    <property type="match status" value="1"/>
</dbReference>
<dbReference type="InterPro" id="IPR049125">
    <property type="entry name" value="FAN1-like_WH"/>
</dbReference>
<organism evidence="12 13">
    <name type="scientific">Marinomonas ostreistagni</name>
    <dbReference type="NCBI Taxonomy" id="359209"/>
    <lineage>
        <taxon>Bacteria</taxon>
        <taxon>Pseudomonadati</taxon>
        <taxon>Pseudomonadota</taxon>
        <taxon>Gammaproteobacteria</taxon>
        <taxon>Oceanospirillales</taxon>
        <taxon>Oceanospirillaceae</taxon>
        <taxon>Marinomonas</taxon>
    </lineage>
</organism>
<dbReference type="Pfam" id="PF21315">
    <property type="entry name" value="FAN1_HTH"/>
    <property type="match status" value="1"/>
</dbReference>
<dbReference type="InterPro" id="IPR011856">
    <property type="entry name" value="tRNA_endonuc-like_dom_sf"/>
</dbReference>
<keyword evidence="13" id="KW-1185">Reference proteome</keyword>
<dbReference type="EMBL" id="JAEMUH010000004">
    <property type="protein sequence ID" value="MBJ7550015.1"/>
    <property type="molecule type" value="Genomic_DNA"/>
</dbReference>
<dbReference type="InterPro" id="IPR033315">
    <property type="entry name" value="Fan1-like"/>
</dbReference>
<evidence type="ECO:0000256" key="8">
    <source>
        <dbReference type="ARBA" id="ARBA00022801"/>
    </source>
</evidence>
<comment type="similarity">
    <text evidence="4">Belongs to the FAN1 family.</text>
</comment>
<evidence type="ECO:0000256" key="9">
    <source>
        <dbReference type="ARBA" id="ARBA00022842"/>
    </source>
</evidence>
<keyword evidence="9" id="KW-0460">Magnesium</keyword>
<dbReference type="InterPro" id="IPR014883">
    <property type="entry name" value="VRR_NUC"/>
</dbReference>
<dbReference type="SMART" id="SM00990">
    <property type="entry name" value="VRR_NUC"/>
    <property type="match status" value="1"/>
</dbReference>
<reference evidence="12 13" key="1">
    <citation type="submission" date="2020-12" db="EMBL/GenBank/DDBJ databases">
        <title>Comparative genome analysis of fungal antagonists Marinomonas ostreistagni 398 and M. spartinae 468.</title>
        <authorList>
            <person name="Fields J.L."/>
            <person name="Mavrodi O.V."/>
            <person name="Biber P.D."/>
            <person name="Indest K.J."/>
            <person name="Mavrodi D.V."/>
        </authorList>
    </citation>
    <scope>NUCLEOTIDE SEQUENCE [LARGE SCALE GENOMIC DNA]</scope>
    <source>
        <strain evidence="12 13">USM7</strain>
    </source>
</reference>